<dbReference type="RefSeq" id="WP_096360687.1">
    <property type="nucleotide sequence ID" value="NZ_AP014879.1"/>
</dbReference>
<evidence type="ECO:0000256" key="4">
    <source>
        <dbReference type="ARBA" id="ARBA00022737"/>
    </source>
</evidence>
<evidence type="ECO:0000259" key="6">
    <source>
        <dbReference type="Pfam" id="PF13844"/>
    </source>
</evidence>
<dbReference type="Gene3D" id="3.40.50.2000">
    <property type="entry name" value="Glycogen Phosphorylase B"/>
    <property type="match status" value="1"/>
</dbReference>
<dbReference type="Gene3D" id="3.40.50.11380">
    <property type="match status" value="1"/>
</dbReference>
<dbReference type="InParanoid" id="A0A1B4XGE0"/>
<gene>
    <name evidence="7" type="ORF">SCL_1577</name>
</gene>
<dbReference type="InterPro" id="IPR051939">
    <property type="entry name" value="Glycosyltr_41/O-GlcNAc_trsf"/>
</dbReference>
<keyword evidence="8" id="KW-1185">Reference proteome</keyword>
<name>A0A1B4XGE0_9GAMM</name>
<organism evidence="7 8">
    <name type="scientific">Sulfuricaulis limicola</name>
    <dbReference type="NCBI Taxonomy" id="1620215"/>
    <lineage>
        <taxon>Bacteria</taxon>
        <taxon>Pseudomonadati</taxon>
        <taxon>Pseudomonadota</taxon>
        <taxon>Gammaproteobacteria</taxon>
        <taxon>Acidiferrobacterales</taxon>
        <taxon>Acidiferrobacteraceae</taxon>
        <taxon>Sulfuricaulis</taxon>
    </lineage>
</organism>
<dbReference type="KEGG" id="slim:SCL_1577"/>
<dbReference type="Pfam" id="PF13844">
    <property type="entry name" value="Glyco_transf_41"/>
    <property type="match status" value="1"/>
</dbReference>
<evidence type="ECO:0000256" key="2">
    <source>
        <dbReference type="ARBA" id="ARBA00022676"/>
    </source>
</evidence>
<evidence type="ECO:0000313" key="7">
    <source>
        <dbReference type="EMBL" id="BAV33882.1"/>
    </source>
</evidence>
<dbReference type="InterPro" id="IPR029489">
    <property type="entry name" value="OGT/SEC/SPY_C"/>
</dbReference>
<dbReference type="AlphaFoldDB" id="A0A1B4XGE0"/>
<evidence type="ECO:0000256" key="1">
    <source>
        <dbReference type="ARBA" id="ARBA00004922"/>
    </source>
</evidence>
<evidence type="ECO:0000256" key="3">
    <source>
        <dbReference type="ARBA" id="ARBA00022679"/>
    </source>
</evidence>
<evidence type="ECO:0000256" key="5">
    <source>
        <dbReference type="ARBA" id="ARBA00022803"/>
    </source>
</evidence>
<keyword evidence="5" id="KW-0802">TPR repeat</keyword>
<evidence type="ECO:0000313" key="8">
    <source>
        <dbReference type="Proteomes" id="UP000243180"/>
    </source>
</evidence>
<reference evidence="7 8" key="1">
    <citation type="submission" date="2015-05" db="EMBL/GenBank/DDBJ databases">
        <title>Complete genome sequence of a sulfur-oxidizing gammaproteobacterium strain HA5.</title>
        <authorList>
            <person name="Miura A."/>
            <person name="Kojima H."/>
            <person name="Fukui M."/>
        </authorList>
    </citation>
    <scope>NUCLEOTIDE SEQUENCE [LARGE SCALE GENOMIC DNA]</scope>
    <source>
        <strain evidence="7 8">HA5</strain>
    </source>
</reference>
<dbReference type="PANTHER" id="PTHR44835:SF1">
    <property type="entry name" value="PROTEIN O-GLCNAC TRANSFERASE"/>
    <property type="match status" value="1"/>
</dbReference>
<accession>A0A1B4XGE0</accession>
<dbReference type="GO" id="GO:0016757">
    <property type="term" value="F:glycosyltransferase activity"/>
    <property type="evidence" value="ECO:0007669"/>
    <property type="project" value="UniProtKB-KW"/>
</dbReference>
<dbReference type="EMBL" id="AP014879">
    <property type="protein sequence ID" value="BAV33882.1"/>
    <property type="molecule type" value="Genomic_DNA"/>
</dbReference>
<keyword evidence="3 7" id="KW-0808">Transferase</keyword>
<feature type="domain" description="O-GlcNAc transferase C-terminal" evidence="6">
    <location>
        <begin position="397"/>
        <end position="585"/>
    </location>
</feature>
<dbReference type="PANTHER" id="PTHR44835">
    <property type="entry name" value="UDP-N-ACETYLGLUCOSAMINE--PEPTIDE N-ACETYLGLUCOSAMINYLTRANSFERASE SPINDLY-RELATED"/>
    <property type="match status" value="1"/>
</dbReference>
<protein>
    <submittedName>
        <fullName evidence="7">Glycosyltransferase</fullName>
    </submittedName>
</protein>
<proteinExistence type="predicted"/>
<dbReference type="Proteomes" id="UP000243180">
    <property type="component" value="Chromosome"/>
</dbReference>
<keyword evidence="4" id="KW-0677">Repeat</keyword>
<sequence>MYSQRLEEILTQLGRNPADLIWARRMLGLRHEMARTLLATPPARLEPLYKSDFGEACFTMLNGGISGYPALDQEREFVAEVMRQVTGDNANHAALNAVLAASLYENPYKYLPCETLPGIPVWMLRTVFRCVLGQQWLFREKGEIELYYRNVSRWVDYLHANILANRSSAHWQEVLRAFLQYASFVSLYFSWHNLRDLCRKRAELIELAQELWDARPDFQFGPRARDGGRIRFGVLMQDLDPRSETFATLPVFAHLDRDAIEVVLITRAIRDKKSAELEKYCSARADRLVEIPADIKASVEIIRALDLDAIWIGTNLAAGTSTFVQLCAHRLARLQLTGGCSPVTTGFHNLDVFVSGHLSEPVKGAQEHYTEKLVCMDGPVLCFDFGQQNERAATQNISRAMLGIPEDVTVYAAGANFFKITPELEETWIRILAATPGSRLLLYPFNLNWTNYYFVGPLFLRITATCKRLGIDVNRVAIKPPLPDIADVRAMLGSVADVYLDSFPHSGMTSLIDPLLVGVPTVVLEGNSQRSRMASGALRDMDLPQLIASDEEAFIRLAVELGQDREKRRQLAKEISQRMTKPPKFLDSKWCGAEMTRVLKDLIVQ</sequence>
<keyword evidence="2" id="KW-0328">Glycosyltransferase</keyword>
<dbReference type="OrthoDB" id="6631690at2"/>
<comment type="pathway">
    <text evidence="1">Protein modification; protein glycosylation.</text>
</comment>